<evidence type="ECO:0000313" key="1">
    <source>
        <dbReference type="EMBL" id="CDQ09700.1"/>
    </source>
</evidence>
<evidence type="ECO:0000313" key="3">
    <source>
        <dbReference type="Proteomes" id="UP000193925"/>
    </source>
</evidence>
<sequence length="62" mass="7045">MIQAVYAHSVISENVRGTDWGQNHSCLAGSWIKQWYLYIRAMSKLTVTSDYGRLAEKGLKIV</sequence>
<reference evidence="1" key="1">
    <citation type="submission" date="2014-03" db="EMBL/GenBank/DDBJ databases">
        <authorList>
            <person name="Genoscope - CEA"/>
        </authorList>
    </citation>
    <scope>NUCLEOTIDE SEQUENCE [LARGE SCALE GENOMIC DNA]</scope>
    <source>
        <strain evidence="1">CF27</strain>
    </source>
</reference>
<gene>
    <name evidence="1" type="ORF">AFERRI_30346</name>
    <name evidence="2" type="ORF">AFERRI_50256</name>
</gene>
<reference evidence="1" key="2">
    <citation type="submission" date="2014-07" db="EMBL/GenBank/DDBJ databases">
        <title>Initial genome analysis of the psychrotolerant acidophile Acidithiobacillus ferrivorans CF27: insights into iron and sulfur oxidation pathways and into biofilm formation.</title>
        <authorList>
            <person name="Talla E."/>
            <person name="Hedrich S."/>
            <person name="Mangenot S."/>
            <person name="Ji B."/>
            <person name="Johnson D.B."/>
            <person name="Barbe V."/>
            <person name="Bonnefoy V."/>
        </authorList>
    </citation>
    <scope>NUCLEOTIDE SEQUENCE [LARGE SCALE GENOMIC DNA]</scope>
    <source>
        <strain evidence="1">CF27</strain>
    </source>
</reference>
<keyword evidence="3" id="KW-1185">Reference proteome</keyword>
<proteinExistence type="predicted"/>
<organism evidence="1">
    <name type="scientific">Acidithiobacillus ferrivorans</name>
    <dbReference type="NCBI Taxonomy" id="160808"/>
    <lineage>
        <taxon>Bacteria</taxon>
        <taxon>Pseudomonadati</taxon>
        <taxon>Pseudomonadota</taxon>
        <taxon>Acidithiobacillia</taxon>
        <taxon>Acidithiobacillales</taxon>
        <taxon>Acidithiobacillaceae</taxon>
        <taxon>Acidithiobacillus</taxon>
    </lineage>
</organism>
<dbReference type="Proteomes" id="UP000193925">
    <property type="component" value="Chromosome AFERRI"/>
</dbReference>
<accession>A0A060UMK0</accession>
<dbReference type="AlphaFoldDB" id="A0A060UMK0"/>
<dbReference type="EMBL" id="CCCS020000023">
    <property type="protein sequence ID" value="CDQ09700.1"/>
    <property type="molecule type" value="Genomic_DNA"/>
</dbReference>
<protein>
    <submittedName>
        <fullName evidence="1">Uncharacterized protein</fullName>
    </submittedName>
</protein>
<name>A0A060UMK0_9PROT</name>
<evidence type="ECO:0000313" key="2">
    <source>
        <dbReference type="EMBL" id="SMH67055.1"/>
    </source>
</evidence>
<dbReference type="EMBL" id="LT841305">
    <property type="protein sequence ID" value="SMH67055.1"/>
    <property type="molecule type" value="Genomic_DNA"/>
</dbReference>
<reference evidence="2 3" key="3">
    <citation type="submission" date="2017-03" db="EMBL/GenBank/DDBJ databases">
        <authorList>
            <person name="Regsiter A."/>
            <person name="William W."/>
        </authorList>
    </citation>
    <scope>NUCLEOTIDE SEQUENCE [LARGE SCALE GENOMIC DNA]</scope>
    <source>
        <strain evidence="2">PRJEB5721</strain>
    </source>
</reference>